<name>A0A182C2R5_9BRAN</name>
<evidence type="ECO:0000256" key="4">
    <source>
        <dbReference type="ARBA" id="ARBA00021095"/>
    </source>
</evidence>
<dbReference type="PANTHER" id="PTHR11435">
    <property type="entry name" value="NADH UBIQUINONE OXIDOREDUCTASE SUBUNIT ND6"/>
    <property type="match status" value="1"/>
</dbReference>
<proteinExistence type="inferred from homology"/>
<evidence type="ECO:0000256" key="2">
    <source>
        <dbReference type="ARBA" id="ARBA00005698"/>
    </source>
</evidence>
<comment type="subcellular location">
    <subcellularLocation>
        <location evidence="1 15">Mitochondrion membrane</location>
        <topology evidence="1 15">Multi-pass membrane protein</topology>
    </subcellularLocation>
</comment>
<evidence type="ECO:0000256" key="15">
    <source>
        <dbReference type="RuleBase" id="RU004430"/>
    </source>
</evidence>
<keyword evidence="9 15" id="KW-0249">Electron transport</keyword>
<keyword evidence="6 15" id="KW-0679">Respiratory chain</keyword>
<keyword evidence="12 15" id="KW-0496">Mitochondrion</keyword>
<evidence type="ECO:0000256" key="12">
    <source>
        <dbReference type="ARBA" id="ARBA00023128"/>
    </source>
</evidence>
<evidence type="ECO:0000256" key="13">
    <source>
        <dbReference type="ARBA" id="ARBA00023136"/>
    </source>
</evidence>
<keyword evidence="8 15" id="KW-1278">Translocase</keyword>
<dbReference type="EMBL" id="AP015026">
    <property type="protein sequence ID" value="BAV13805.1"/>
    <property type="molecule type" value="Genomic_DNA"/>
</dbReference>
<evidence type="ECO:0000256" key="3">
    <source>
        <dbReference type="ARBA" id="ARBA00012944"/>
    </source>
</evidence>
<dbReference type="InterPro" id="IPR050269">
    <property type="entry name" value="ComplexI_Subunit6"/>
</dbReference>
<dbReference type="PANTHER" id="PTHR11435:SF1">
    <property type="entry name" value="NADH-UBIQUINONE OXIDOREDUCTASE CHAIN 6"/>
    <property type="match status" value="1"/>
</dbReference>
<feature type="transmembrane region" description="Helical" evidence="15">
    <location>
        <begin position="75"/>
        <end position="96"/>
    </location>
</feature>
<dbReference type="EC" id="7.1.1.2" evidence="3 15"/>
<accession>A0A182C2R5</accession>
<feature type="chain" id="PRO_5008116119" description="NADH-ubiquinone oxidoreductase chain 6" evidence="16">
    <location>
        <begin position="21"/>
        <end position="168"/>
    </location>
</feature>
<dbReference type="InterPro" id="IPR001457">
    <property type="entry name" value="NADH_UbQ/plastoQ_OxRdtase_su6"/>
</dbReference>
<evidence type="ECO:0000256" key="10">
    <source>
        <dbReference type="ARBA" id="ARBA00022989"/>
    </source>
</evidence>
<evidence type="ECO:0000256" key="7">
    <source>
        <dbReference type="ARBA" id="ARBA00022692"/>
    </source>
</evidence>
<evidence type="ECO:0000256" key="8">
    <source>
        <dbReference type="ARBA" id="ARBA00022967"/>
    </source>
</evidence>
<keyword evidence="5 15" id="KW-0813">Transport</keyword>
<dbReference type="Pfam" id="PF00499">
    <property type="entry name" value="Oxidored_q3"/>
    <property type="match status" value="1"/>
</dbReference>
<keyword evidence="16" id="KW-0732">Signal</keyword>
<reference evidence="17" key="1">
    <citation type="submission" date="2015-10" db="EMBL/GenBank/DDBJ databases">
        <title>Evolutionary history of the amphioxus lineage based on mitogenomic.</title>
        <authorList>
            <person name="Igawa T."/>
            <person name="Li K.-L."/>
            <person name="Yong L.W."/>
            <person name="Hs A."/>
            <person name="Suzuki D."/>
            <person name="Morov A.R."/>
            <person name="Wang Y."/>
            <person name="Nozawa M."/>
            <person name="Lin C.-Y."/>
            <person name="Yu J.S."/>
            <person name="Henmi Y."/>
            <person name="Yasui K."/>
        </authorList>
    </citation>
    <scope>NUCLEOTIDE SEQUENCE</scope>
    <source>
        <strain evidence="17">Em-2</strain>
    </source>
</reference>
<sequence>MLQMMLTFCTIMMAMMIIRATSPYFGALATAGLALATSLLLLQMNVVFPAMILMLIYLGGMLVVFIYSTAYAADLLPLPINMGSTVVAAFLGMLLITNMSPSITETVCEGKIWESYSNTSGYMLFDLYERGYGAFIVATIVLTVLLFSILELVSHRQTTMKWFVHSAN</sequence>
<evidence type="ECO:0000313" key="17">
    <source>
        <dbReference type="EMBL" id="BAV13805.1"/>
    </source>
</evidence>
<geneLocation type="mitochondrion" evidence="17"/>
<dbReference type="GO" id="GO:0008137">
    <property type="term" value="F:NADH dehydrogenase (ubiquinone) activity"/>
    <property type="evidence" value="ECO:0007669"/>
    <property type="project" value="UniProtKB-UniRule"/>
</dbReference>
<evidence type="ECO:0000256" key="1">
    <source>
        <dbReference type="ARBA" id="ARBA00004225"/>
    </source>
</evidence>
<evidence type="ECO:0000256" key="14">
    <source>
        <dbReference type="ARBA" id="ARBA00049551"/>
    </source>
</evidence>
<gene>
    <name evidence="17" type="primary">ND6</name>
</gene>
<protein>
    <recommendedName>
        <fullName evidence="4 15">NADH-ubiquinone oxidoreductase chain 6</fullName>
        <ecNumber evidence="3 15">7.1.1.2</ecNumber>
    </recommendedName>
</protein>
<organism evidence="17">
    <name type="scientific">Epigonichthys maldivensis</name>
    <dbReference type="NCBI Taxonomy" id="231028"/>
    <lineage>
        <taxon>Eukaryota</taxon>
        <taxon>Metazoa</taxon>
        <taxon>Chordata</taxon>
        <taxon>Cephalochordata</taxon>
        <taxon>Leptocardii</taxon>
        <taxon>Amphioxiformes</taxon>
        <taxon>Branchiostomatidae</taxon>
        <taxon>Epigonichthys</taxon>
    </lineage>
</organism>
<dbReference type="GO" id="GO:0031966">
    <property type="term" value="C:mitochondrial membrane"/>
    <property type="evidence" value="ECO:0007669"/>
    <property type="project" value="UniProtKB-SubCell"/>
</dbReference>
<feature type="transmembrane region" description="Helical" evidence="15">
    <location>
        <begin position="132"/>
        <end position="153"/>
    </location>
</feature>
<comment type="function">
    <text evidence="15">Core subunit of the mitochondrial membrane respiratory chain NADH dehydrogenase (Complex I) which catalyzes electron transfer from NADH through the respiratory chain, using ubiquinone as an electron acceptor. Essential for the catalytic activity and assembly of complex I.</text>
</comment>
<dbReference type="AlphaFoldDB" id="A0A182C2R5"/>
<keyword evidence="10 15" id="KW-1133">Transmembrane helix</keyword>
<evidence type="ECO:0000256" key="11">
    <source>
        <dbReference type="ARBA" id="ARBA00023027"/>
    </source>
</evidence>
<evidence type="ECO:0000256" key="16">
    <source>
        <dbReference type="SAM" id="SignalP"/>
    </source>
</evidence>
<feature type="transmembrane region" description="Helical" evidence="15">
    <location>
        <begin position="46"/>
        <end position="68"/>
    </location>
</feature>
<evidence type="ECO:0000256" key="6">
    <source>
        <dbReference type="ARBA" id="ARBA00022660"/>
    </source>
</evidence>
<comment type="similarity">
    <text evidence="2 15">Belongs to the complex I subunit 6 family.</text>
</comment>
<keyword evidence="15" id="KW-0830">Ubiquinone</keyword>
<evidence type="ECO:0000256" key="9">
    <source>
        <dbReference type="ARBA" id="ARBA00022982"/>
    </source>
</evidence>
<keyword evidence="7 15" id="KW-0812">Transmembrane</keyword>
<evidence type="ECO:0000256" key="5">
    <source>
        <dbReference type="ARBA" id="ARBA00022448"/>
    </source>
</evidence>
<feature type="signal peptide" evidence="16">
    <location>
        <begin position="1"/>
        <end position="20"/>
    </location>
</feature>
<comment type="catalytic activity">
    <reaction evidence="14 15">
        <text>a ubiquinone + NADH + 5 H(+)(in) = a ubiquinol + NAD(+) + 4 H(+)(out)</text>
        <dbReference type="Rhea" id="RHEA:29091"/>
        <dbReference type="Rhea" id="RHEA-COMP:9565"/>
        <dbReference type="Rhea" id="RHEA-COMP:9566"/>
        <dbReference type="ChEBI" id="CHEBI:15378"/>
        <dbReference type="ChEBI" id="CHEBI:16389"/>
        <dbReference type="ChEBI" id="CHEBI:17976"/>
        <dbReference type="ChEBI" id="CHEBI:57540"/>
        <dbReference type="ChEBI" id="CHEBI:57945"/>
        <dbReference type="EC" id="7.1.1.2"/>
    </reaction>
</comment>
<keyword evidence="11 15" id="KW-0520">NAD</keyword>
<keyword evidence="13 15" id="KW-0472">Membrane</keyword>